<evidence type="ECO:0000313" key="2">
    <source>
        <dbReference type="EMBL" id="EPX78812.1"/>
    </source>
</evidence>
<dbReference type="HOGENOM" id="CLU_030169_1_4_5"/>
<keyword evidence="3" id="KW-1185">Reference proteome</keyword>
<proteinExistence type="predicted"/>
<name>S9QG10_9RHOB</name>
<dbReference type="STRING" id="1123237.Salmuc_04394"/>
<protein>
    <submittedName>
        <fullName evidence="2">Beta-lactamase class C and other penicillin binding protein</fullName>
    </submittedName>
</protein>
<dbReference type="InterPro" id="IPR001466">
    <property type="entry name" value="Beta-lactam-related"/>
</dbReference>
<feature type="domain" description="Beta-lactamase-related" evidence="1">
    <location>
        <begin position="21"/>
        <end position="290"/>
    </location>
</feature>
<dbReference type="Pfam" id="PF00144">
    <property type="entry name" value="Beta-lactamase"/>
    <property type="match status" value="1"/>
</dbReference>
<gene>
    <name evidence="2" type="ORF">Salmuc_04394</name>
</gene>
<dbReference type="eggNOG" id="COG1680">
    <property type="taxonomic scope" value="Bacteria"/>
</dbReference>
<evidence type="ECO:0000313" key="3">
    <source>
        <dbReference type="Proteomes" id="UP000015347"/>
    </source>
</evidence>
<evidence type="ECO:0000259" key="1">
    <source>
        <dbReference type="Pfam" id="PF00144"/>
    </source>
</evidence>
<dbReference type="AlphaFoldDB" id="S9QG10"/>
<comment type="caution">
    <text evidence="2">The sequence shown here is derived from an EMBL/GenBank/DDBJ whole genome shotgun (WGS) entry which is preliminary data.</text>
</comment>
<accession>S9QG10</accession>
<dbReference type="InterPro" id="IPR050789">
    <property type="entry name" value="Diverse_Enzym_Activities"/>
</dbReference>
<dbReference type="PANTHER" id="PTHR43283:SF7">
    <property type="entry name" value="BETA-LACTAMASE-RELATED DOMAIN-CONTAINING PROTEIN"/>
    <property type="match status" value="1"/>
</dbReference>
<dbReference type="InterPro" id="IPR012338">
    <property type="entry name" value="Beta-lactam/transpept-like"/>
</dbReference>
<sequence>MLAAQSSDFAARAEGLDQLHALVVRRGGEEVFARAYRGDGLDRVANVKSVSKTLVALLTGIALERGAIESVDARVLPLLGRPATGDARDDVTVGHLLSMQAGLVRTSGASYGNWVSSGDWVDYILDREPEGQPGGRFIYSTGGWHILGAVLSRLTGQSLLALTRDWMADPLGIVVPPWVRDPQGRYLGGNEMALSPRGLSRVGQMVLDGGRWQGEQVVPAEWIARSWEPRARSPWSGDRYGYGWFLTTMDGAEVAYGRGYGGQMLAVVPAREMVICVTSDPMQPARSDGYFGDLRDLVAQIVAEA</sequence>
<dbReference type="SUPFAM" id="SSF56601">
    <property type="entry name" value="beta-lactamase/transpeptidase-like"/>
    <property type="match status" value="1"/>
</dbReference>
<organism evidence="2 3">
    <name type="scientific">Salipiger mucosus DSM 16094</name>
    <dbReference type="NCBI Taxonomy" id="1123237"/>
    <lineage>
        <taxon>Bacteria</taxon>
        <taxon>Pseudomonadati</taxon>
        <taxon>Pseudomonadota</taxon>
        <taxon>Alphaproteobacteria</taxon>
        <taxon>Rhodobacterales</taxon>
        <taxon>Roseobacteraceae</taxon>
        <taxon>Salipiger</taxon>
    </lineage>
</organism>
<dbReference type="EMBL" id="APVH01000038">
    <property type="protein sequence ID" value="EPX78812.1"/>
    <property type="molecule type" value="Genomic_DNA"/>
</dbReference>
<reference evidence="3" key="1">
    <citation type="journal article" date="2014" name="Stand. Genomic Sci.">
        <title>Genome sequence of the exopolysaccharide-producing Salipiger mucosus type strain (DSM 16094(T)), a moderately halophilic member of the Roseobacter clade.</title>
        <authorList>
            <person name="Riedel T."/>
            <person name="Spring S."/>
            <person name="Fiebig A."/>
            <person name="Petersen J."/>
            <person name="Kyrpides N.C."/>
            <person name="Goker M."/>
            <person name="Klenk H.P."/>
        </authorList>
    </citation>
    <scope>NUCLEOTIDE SEQUENCE [LARGE SCALE GENOMIC DNA]</scope>
    <source>
        <strain evidence="3">DSM 16094</strain>
    </source>
</reference>
<dbReference type="PANTHER" id="PTHR43283">
    <property type="entry name" value="BETA-LACTAMASE-RELATED"/>
    <property type="match status" value="1"/>
</dbReference>
<dbReference type="Proteomes" id="UP000015347">
    <property type="component" value="Unassembled WGS sequence"/>
</dbReference>
<dbReference type="Gene3D" id="3.40.710.10">
    <property type="entry name" value="DD-peptidase/beta-lactamase superfamily"/>
    <property type="match status" value="1"/>
</dbReference>